<reference evidence="1 2" key="1">
    <citation type="submission" date="2012-09" db="EMBL/GenBank/DDBJ databases">
        <title>The Genome Sequence of Actinobaculum massiliae ACS-171-V-COL2.</title>
        <authorList>
            <consortium name="The Broad Institute Genome Sequencing Platform"/>
            <person name="Earl A."/>
            <person name="Ward D."/>
            <person name="Feldgarden M."/>
            <person name="Gevers D."/>
            <person name="Saerens B."/>
            <person name="Vaneechoutte M."/>
            <person name="Walker B."/>
            <person name="Young S.K."/>
            <person name="Zeng Q."/>
            <person name="Gargeya S."/>
            <person name="Fitzgerald M."/>
            <person name="Haas B."/>
            <person name="Abouelleil A."/>
            <person name="Alvarado L."/>
            <person name="Arachchi H.M."/>
            <person name="Berlin A."/>
            <person name="Chapman S.B."/>
            <person name="Goldberg J."/>
            <person name="Griggs A."/>
            <person name="Gujja S."/>
            <person name="Hansen M."/>
            <person name="Howarth C."/>
            <person name="Imamovic A."/>
            <person name="Larimer J."/>
            <person name="McCowen C."/>
            <person name="Montmayeur A."/>
            <person name="Murphy C."/>
            <person name="Neiman D."/>
            <person name="Pearson M."/>
            <person name="Priest M."/>
            <person name="Roberts A."/>
            <person name="Saif S."/>
            <person name="Shea T."/>
            <person name="Sisk P."/>
            <person name="Sykes S."/>
            <person name="Wortman J."/>
            <person name="Nusbaum C."/>
            <person name="Birren B."/>
        </authorList>
    </citation>
    <scope>NUCLEOTIDE SEQUENCE [LARGE SCALE GENOMIC DNA]</scope>
    <source>
        <strain evidence="2">ACS-171-V-Col2</strain>
    </source>
</reference>
<organism evidence="1 2">
    <name type="scientific">Actinobaculum massiliense ACS-171-V-Col2</name>
    <dbReference type="NCBI Taxonomy" id="883066"/>
    <lineage>
        <taxon>Bacteria</taxon>
        <taxon>Bacillati</taxon>
        <taxon>Actinomycetota</taxon>
        <taxon>Actinomycetes</taxon>
        <taxon>Actinomycetales</taxon>
        <taxon>Actinomycetaceae</taxon>
        <taxon>Actinobaculum</taxon>
    </lineage>
</organism>
<protein>
    <submittedName>
        <fullName evidence="1">Uncharacterized protein</fullName>
    </submittedName>
</protein>
<comment type="caution">
    <text evidence="1">The sequence shown here is derived from an EMBL/GenBank/DDBJ whole genome shotgun (WGS) entry which is preliminary data.</text>
</comment>
<dbReference type="AlphaFoldDB" id="K9ED55"/>
<gene>
    <name evidence="1" type="ORF">HMPREF9233_01575</name>
</gene>
<dbReference type="HOGENOM" id="CLU_2930728_0_0_11"/>
<name>K9ED55_9ACTO</name>
<accession>K9ED55</accession>
<dbReference type="EMBL" id="AGWL01000008">
    <property type="protein sequence ID" value="EKU94628.1"/>
    <property type="molecule type" value="Genomic_DNA"/>
</dbReference>
<evidence type="ECO:0000313" key="2">
    <source>
        <dbReference type="Proteomes" id="UP000009888"/>
    </source>
</evidence>
<evidence type="ECO:0000313" key="1">
    <source>
        <dbReference type="EMBL" id="EKU94628.1"/>
    </source>
</evidence>
<dbReference type="Proteomes" id="UP000009888">
    <property type="component" value="Unassembled WGS sequence"/>
</dbReference>
<keyword evidence="2" id="KW-1185">Reference proteome</keyword>
<sequence length="60" mass="6446">MRPRAKRERGGGYRSGGGFLATGAEWVALRLKCESRELNLLALTRGNLSVGLAGFEPTTP</sequence>
<proteinExistence type="predicted"/>